<organism evidence="2">
    <name type="scientific">Tetraodon nigroviridis</name>
    <name type="common">Spotted green pufferfish</name>
    <name type="synonym">Chelonodon nigroviridis</name>
    <dbReference type="NCBI Taxonomy" id="99883"/>
    <lineage>
        <taxon>Eukaryota</taxon>
        <taxon>Metazoa</taxon>
        <taxon>Chordata</taxon>
        <taxon>Craniata</taxon>
        <taxon>Vertebrata</taxon>
        <taxon>Euteleostomi</taxon>
        <taxon>Actinopterygii</taxon>
        <taxon>Neopterygii</taxon>
        <taxon>Teleostei</taxon>
        <taxon>Neoteleostei</taxon>
        <taxon>Acanthomorphata</taxon>
        <taxon>Eupercaria</taxon>
        <taxon>Tetraodontiformes</taxon>
        <taxon>Tetradontoidea</taxon>
        <taxon>Tetraodontidae</taxon>
        <taxon>Tetraodon</taxon>
    </lineage>
</organism>
<name>Q4RUW0_TETNG</name>
<dbReference type="AlphaFoldDB" id="Q4RUW0"/>
<evidence type="ECO:0000256" key="1">
    <source>
        <dbReference type="SAM" id="MobiDB-lite"/>
    </source>
</evidence>
<comment type="caution">
    <text evidence="2">The sequence shown here is derived from an EMBL/GenBank/DDBJ whole genome shotgun (WGS) entry which is preliminary data.</text>
</comment>
<gene>
    <name evidence="2" type="ORF">GSTENG00028619001</name>
</gene>
<protein>
    <submittedName>
        <fullName evidence="2">(spotted green pufferfish) hypothetical protein</fullName>
    </submittedName>
</protein>
<dbReference type="KEGG" id="tng:GSTEN00028619G001"/>
<proteinExistence type="predicted"/>
<reference evidence="2" key="2">
    <citation type="submission" date="2004-02" db="EMBL/GenBank/DDBJ databases">
        <authorList>
            <consortium name="Genoscope"/>
            <consortium name="Whitehead Institute Centre for Genome Research"/>
        </authorList>
    </citation>
    <scope>NUCLEOTIDE SEQUENCE</scope>
</reference>
<dbReference type="EMBL" id="CAAE01014993">
    <property type="protein sequence ID" value="CAG07822.1"/>
    <property type="molecule type" value="Genomic_DNA"/>
</dbReference>
<feature type="region of interest" description="Disordered" evidence="1">
    <location>
        <begin position="1"/>
        <end position="45"/>
    </location>
</feature>
<sequence length="98" mass="11120">MVSLTQTTPRATAAPGPSRTPLGSQHRLRDQPRVSAHHWIGDPLTPGCQRSQVMDFMMMTIHPPPLLPPSYPHRLTFHLKGRMGKREARRTSFISENR</sequence>
<reference evidence="2" key="1">
    <citation type="journal article" date="2004" name="Nature">
        <title>Genome duplication in the teleost fish Tetraodon nigroviridis reveals the early vertebrate proto-karyotype.</title>
        <authorList>
            <person name="Jaillon O."/>
            <person name="Aury J.-M."/>
            <person name="Brunet F."/>
            <person name="Petit J.-L."/>
            <person name="Stange-Thomann N."/>
            <person name="Mauceli E."/>
            <person name="Bouneau L."/>
            <person name="Fischer C."/>
            <person name="Ozouf-Costaz C."/>
            <person name="Bernot A."/>
            <person name="Nicaud S."/>
            <person name="Jaffe D."/>
            <person name="Fisher S."/>
            <person name="Lutfalla G."/>
            <person name="Dossat C."/>
            <person name="Segurens B."/>
            <person name="Dasilva C."/>
            <person name="Salanoubat M."/>
            <person name="Levy M."/>
            <person name="Boudet N."/>
            <person name="Castellano S."/>
            <person name="Anthouard V."/>
            <person name="Jubin C."/>
            <person name="Castelli V."/>
            <person name="Katinka M."/>
            <person name="Vacherie B."/>
            <person name="Biemont C."/>
            <person name="Skalli Z."/>
            <person name="Cattolico L."/>
            <person name="Poulain J."/>
            <person name="De Berardinis V."/>
            <person name="Cruaud C."/>
            <person name="Duprat S."/>
            <person name="Brottier P."/>
            <person name="Coutanceau J.-P."/>
            <person name="Gouzy J."/>
            <person name="Parra G."/>
            <person name="Lardier G."/>
            <person name="Chapple C."/>
            <person name="McKernan K.J."/>
            <person name="McEwan P."/>
            <person name="Bosak S."/>
            <person name="Kellis M."/>
            <person name="Volff J.-N."/>
            <person name="Guigo R."/>
            <person name="Zody M.C."/>
            <person name="Mesirov J."/>
            <person name="Lindblad-Toh K."/>
            <person name="Birren B."/>
            <person name="Nusbaum C."/>
            <person name="Kahn D."/>
            <person name="Robinson-Rechavi M."/>
            <person name="Laudet V."/>
            <person name="Schachter V."/>
            <person name="Quetier F."/>
            <person name="Saurin W."/>
            <person name="Scarpelli C."/>
            <person name="Wincker P."/>
            <person name="Lander E.S."/>
            <person name="Weissenbach J."/>
            <person name="Roest Crollius H."/>
        </authorList>
    </citation>
    <scope>NUCLEOTIDE SEQUENCE [LARGE SCALE GENOMIC DNA]</scope>
</reference>
<evidence type="ECO:0000313" key="2">
    <source>
        <dbReference type="EMBL" id="CAG07822.1"/>
    </source>
</evidence>
<accession>Q4RUW0</accession>
<feature type="compositionally biased region" description="Polar residues" evidence="1">
    <location>
        <begin position="1"/>
        <end position="10"/>
    </location>
</feature>